<name>A0A9C6XQ59_FRAOC</name>
<dbReference type="Proteomes" id="UP000504606">
    <property type="component" value="Unplaced"/>
</dbReference>
<reference evidence="3" key="1">
    <citation type="submission" date="2025-08" db="UniProtKB">
        <authorList>
            <consortium name="RefSeq"/>
        </authorList>
    </citation>
    <scope>IDENTIFICATION</scope>
    <source>
        <tissue evidence="3">Whole organism</tissue>
    </source>
</reference>
<gene>
    <name evidence="3" type="primary">LOC127750216</name>
</gene>
<dbReference type="RefSeq" id="XP_052127170.1">
    <property type="nucleotide sequence ID" value="XM_052271210.1"/>
</dbReference>
<evidence type="ECO:0000313" key="2">
    <source>
        <dbReference type="Proteomes" id="UP000504606"/>
    </source>
</evidence>
<feature type="region of interest" description="Disordered" evidence="1">
    <location>
        <begin position="23"/>
        <end position="88"/>
    </location>
</feature>
<dbReference type="OrthoDB" id="8186801at2759"/>
<evidence type="ECO:0000313" key="3">
    <source>
        <dbReference type="RefSeq" id="XP_052127170.1"/>
    </source>
</evidence>
<dbReference type="GeneID" id="127750216"/>
<dbReference type="AlphaFoldDB" id="A0A9C6XQ59"/>
<dbReference type="KEGG" id="foc:127750216"/>
<dbReference type="PANTHER" id="PTHR33053">
    <property type="entry name" value="PROTEIN, PUTATIVE-RELATED"/>
    <property type="match status" value="1"/>
</dbReference>
<proteinExistence type="predicted"/>
<organism evidence="2 3">
    <name type="scientific">Frankliniella occidentalis</name>
    <name type="common">Western flower thrips</name>
    <name type="synonym">Euthrips occidentalis</name>
    <dbReference type="NCBI Taxonomy" id="133901"/>
    <lineage>
        <taxon>Eukaryota</taxon>
        <taxon>Metazoa</taxon>
        <taxon>Ecdysozoa</taxon>
        <taxon>Arthropoda</taxon>
        <taxon>Hexapoda</taxon>
        <taxon>Insecta</taxon>
        <taxon>Pterygota</taxon>
        <taxon>Neoptera</taxon>
        <taxon>Paraneoptera</taxon>
        <taxon>Thysanoptera</taxon>
        <taxon>Terebrantia</taxon>
        <taxon>Thripoidea</taxon>
        <taxon>Thripidae</taxon>
        <taxon>Frankliniella</taxon>
    </lineage>
</organism>
<evidence type="ECO:0000256" key="1">
    <source>
        <dbReference type="SAM" id="MobiDB-lite"/>
    </source>
</evidence>
<accession>A0A9C6XQ59</accession>
<keyword evidence="2" id="KW-1185">Reference proteome</keyword>
<sequence>MDRKTVKRRCVRVALRDAGRRVQDAELVLELQRNQNEESEESDDGIRNDNNAGEARGNSADENDENQERDFDVQEQENVASDQDLNDEADISEGSLNEEEIIDGPNIEEQQPQQDPEQYVYEQIVDWVLAGGVTMTKVEDLLKRLKPVHPNLPLTYKTLLQTPKRLDVVDCGNGSLWYYGITPQLHRVLSNDYFANHNEVAIDINIDSLPIFNKSKTNFIPILGRLVNIPEPFIIGIFCGCGSDPSDMSSFLEKFVDEVNMLKDTGFVFNDRAYPFSIRHYILDQKARASIKCVKGVRGYYCCEKCTVKGIDYMNRMCLLDQNCPLRTDESFIDMATAKMMPNLEHYDDFELDEHVIGVSPLLSCEEKLVSKFRLDSMHLVYKGVFLRWFDFLWNTRKDYSLTPEEKREISTIIGSFREYCPCDFNRKPFPITSEKLKATELRRMLLYDGVVAFRNLDQNIYKSFLLLHCAIYILCSPIFHRNLNEEANFFLQTFVTHAEQLFGAEFIVYNVHSLLHLAAECNDHGPLDEFGAFPFENCLGMIKSHITSRVKPLQQIAKREMERIHKTKSAPKPKPAVLQMPTVNNPNEQVAGQQFKKILLCGTTVAVKKSDSCCITTDGFVIIVDNIINSENGPILSGKKFYRKTDLYEYPVPSSLLGIFKVSDLQLRSVHFSPENIKHKCYLMPLNHNEFAVVPLSHSF</sequence>
<protein>
    <submittedName>
        <fullName evidence="3">Uncharacterized protein LOC127750216</fullName>
    </submittedName>
</protein>